<gene>
    <name evidence="1" type="ORF">SDC9_153910</name>
</gene>
<accession>A0A645F215</accession>
<name>A0A645F215_9ZZZZ</name>
<sequence>MNQPGYQLLTGTGLTLDKYVNLVHGDHPYVLEYLLHAGRPAYQEIVIQLFVSLFFGCNHLQKVTAGLCRVQCFPYRGFEHLGLGRFFQELESSFLYGFDGE</sequence>
<proteinExistence type="predicted"/>
<dbReference type="EMBL" id="VSSQ01052584">
    <property type="protein sequence ID" value="MPN06654.1"/>
    <property type="molecule type" value="Genomic_DNA"/>
</dbReference>
<organism evidence="1">
    <name type="scientific">bioreactor metagenome</name>
    <dbReference type="NCBI Taxonomy" id="1076179"/>
    <lineage>
        <taxon>unclassified sequences</taxon>
        <taxon>metagenomes</taxon>
        <taxon>ecological metagenomes</taxon>
    </lineage>
</organism>
<reference evidence="1" key="1">
    <citation type="submission" date="2019-08" db="EMBL/GenBank/DDBJ databases">
        <authorList>
            <person name="Kucharzyk K."/>
            <person name="Murdoch R.W."/>
            <person name="Higgins S."/>
            <person name="Loffler F."/>
        </authorList>
    </citation>
    <scope>NUCLEOTIDE SEQUENCE</scope>
</reference>
<protein>
    <submittedName>
        <fullName evidence="1">Uncharacterized protein</fullName>
    </submittedName>
</protein>
<comment type="caution">
    <text evidence="1">The sequence shown here is derived from an EMBL/GenBank/DDBJ whole genome shotgun (WGS) entry which is preliminary data.</text>
</comment>
<dbReference type="AlphaFoldDB" id="A0A645F215"/>
<evidence type="ECO:0000313" key="1">
    <source>
        <dbReference type="EMBL" id="MPN06654.1"/>
    </source>
</evidence>